<sequence>MKARKVAARVAERHPGVLLWCPQLPPSPRQALAQVLDGTADWPAERMAVIGSSLGGFYASAVAAERGCRAALVNPAVAPARDLARYIGEQTQWHDPAERFFFQPAFIDELDAIATRTRALEGTAPPPTFALIAKGDEVLDWREMVARYPSAAIRLLEGGDHAVSDFDDHIDALFAFLDLAA</sequence>
<protein>
    <recommendedName>
        <fullName evidence="3">Esterase</fullName>
    </recommendedName>
</protein>
<dbReference type="Pfam" id="PF05728">
    <property type="entry name" value="UPF0227"/>
    <property type="match status" value="1"/>
</dbReference>
<reference evidence="2" key="1">
    <citation type="journal article" date="2020" name="MBio">
        <title>Horizontal gene transfer to a defensive symbiont with a reduced genome amongst a multipartite beetle microbiome.</title>
        <authorList>
            <person name="Waterworth S.C."/>
            <person name="Florez L.V."/>
            <person name="Rees E.R."/>
            <person name="Hertweck C."/>
            <person name="Kaltenpoth M."/>
            <person name="Kwan J.C."/>
        </authorList>
    </citation>
    <scope>NUCLEOTIDE SEQUENCE [LARGE SCALE GENOMIC DNA]</scope>
</reference>
<dbReference type="AlphaFoldDB" id="A0A7V8FSE0"/>
<evidence type="ECO:0000313" key="1">
    <source>
        <dbReference type="EMBL" id="KAF1024032.1"/>
    </source>
</evidence>
<dbReference type="InterPro" id="IPR008886">
    <property type="entry name" value="UPF0227/Esterase_YqiA"/>
</dbReference>
<evidence type="ECO:0008006" key="3">
    <source>
        <dbReference type="Google" id="ProtNLM"/>
    </source>
</evidence>
<evidence type="ECO:0000313" key="2">
    <source>
        <dbReference type="Proteomes" id="UP000461670"/>
    </source>
</evidence>
<dbReference type="SUPFAM" id="SSF53474">
    <property type="entry name" value="alpha/beta-Hydrolases"/>
    <property type="match status" value="1"/>
</dbReference>
<dbReference type="EMBL" id="WNDQ01000001">
    <property type="protein sequence ID" value="KAF1024032.1"/>
    <property type="molecule type" value="Genomic_DNA"/>
</dbReference>
<dbReference type="InterPro" id="IPR029058">
    <property type="entry name" value="AB_hydrolase_fold"/>
</dbReference>
<dbReference type="Gene3D" id="3.40.50.1820">
    <property type="entry name" value="alpha/beta hydrolase"/>
    <property type="match status" value="1"/>
</dbReference>
<dbReference type="Proteomes" id="UP000461670">
    <property type="component" value="Unassembled WGS sequence"/>
</dbReference>
<gene>
    <name evidence="1" type="ORF">GAK30_00050</name>
</gene>
<comment type="caution">
    <text evidence="1">The sequence shown here is derived from an EMBL/GenBank/DDBJ whole genome shotgun (WGS) entry which is preliminary data.</text>
</comment>
<accession>A0A7V8FSE0</accession>
<proteinExistence type="predicted"/>
<organism evidence="1 2">
    <name type="scientific">Paracidovorax wautersii</name>
    <dbReference type="NCBI Taxonomy" id="1177982"/>
    <lineage>
        <taxon>Bacteria</taxon>
        <taxon>Pseudomonadati</taxon>
        <taxon>Pseudomonadota</taxon>
        <taxon>Betaproteobacteria</taxon>
        <taxon>Burkholderiales</taxon>
        <taxon>Comamonadaceae</taxon>
        <taxon>Paracidovorax</taxon>
    </lineage>
</organism>
<name>A0A7V8FSE0_9BURK</name>
<dbReference type="PANTHER" id="PTHR35602">
    <property type="entry name" value="ESTERASE YQIA-RELATED"/>
    <property type="match status" value="1"/>
</dbReference>
<dbReference type="PANTHER" id="PTHR35602:SF3">
    <property type="entry name" value="ESTERASE YQIA"/>
    <property type="match status" value="1"/>
</dbReference>